<feature type="compositionally biased region" description="Low complexity" evidence="1">
    <location>
        <begin position="37"/>
        <end position="95"/>
    </location>
</feature>
<dbReference type="PANTHER" id="PTHR43591">
    <property type="entry name" value="METHYLTRANSFERASE"/>
    <property type="match status" value="1"/>
</dbReference>
<feature type="region of interest" description="Disordered" evidence="1">
    <location>
        <begin position="1"/>
        <end position="98"/>
    </location>
</feature>
<dbReference type="CDD" id="cd02440">
    <property type="entry name" value="AdoMet_MTases"/>
    <property type="match status" value="1"/>
</dbReference>
<dbReference type="Pfam" id="PF13649">
    <property type="entry name" value="Methyltransf_25"/>
    <property type="match status" value="1"/>
</dbReference>
<keyword evidence="4" id="KW-1185">Reference proteome</keyword>
<feature type="domain" description="Methyltransferase" evidence="2">
    <location>
        <begin position="156"/>
        <end position="249"/>
    </location>
</feature>
<dbReference type="Proteomes" id="UP000193560">
    <property type="component" value="Unassembled WGS sequence"/>
</dbReference>
<evidence type="ECO:0000256" key="1">
    <source>
        <dbReference type="SAM" id="MobiDB-lite"/>
    </source>
</evidence>
<comment type="caution">
    <text evidence="3">The sequence shown here is derived from an EMBL/GenBank/DDBJ whole genome shotgun (WGS) entry which is preliminary data.</text>
</comment>
<dbReference type="GO" id="GO:0032259">
    <property type="term" value="P:methylation"/>
    <property type="evidence" value="ECO:0007669"/>
    <property type="project" value="UniProtKB-KW"/>
</dbReference>
<evidence type="ECO:0000313" key="4">
    <source>
        <dbReference type="Proteomes" id="UP000193560"/>
    </source>
</evidence>
<evidence type="ECO:0000259" key="2">
    <source>
        <dbReference type="Pfam" id="PF13649"/>
    </source>
</evidence>
<dbReference type="GO" id="GO:0008168">
    <property type="term" value="F:methyltransferase activity"/>
    <property type="evidence" value="ECO:0007669"/>
    <property type="project" value="UniProtKB-KW"/>
</dbReference>
<dbReference type="SUPFAM" id="SSF53335">
    <property type="entry name" value="S-adenosyl-L-methionine-dependent methyltransferases"/>
    <property type="match status" value="1"/>
</dbReference>
<keyword evidence="3" id="KW-0808">Transferase</keyword>
<dbReference type="OrthoDB" id="2013972at2759"/>
<dbReference type="EMBL" id="MCGE01000005">
    <property type="protein sequence ID" value="ORZ21089.1"/>
    <property type="molecule type" value="Genomic_DNA"/>
</dbReference>
<dbReference type="InterPro" id="IPR029063">
    <property type="entry name" value="SAM-dependent_MTases_sf"/>
</dbReference>
<dbReference type="InterPro" id="IPR041698">
    <property type="entry name" value="Methyltransf_25"/>
</dbReference>
<organism evidence="3 4">
    <name type="scientific">Absidia repens</name>
    <dbReference type="NCBI Taxonomy" id="90262"/>
    <lineage>
        <taxon>Eukaryota</taxon>
        <taxon>Fungi</taxon>
        <taxon>Fungi incertae sedis</taxon>
        <taxon>Mucoromycota</taxon>
        <taxon>Mucoromycotina</taxon>
        <taxon>Mucoromycetes</taxon>
        <taxon>Mucorales</taxon>
        <taxon>Cunninghamellaceae</taxon>
        <taxon>Absidia</taxon>
    </lineage>
</organism>
<reference evidence="3 4" key="1">
    <citation type="submission" date="2016-07" db="EMBL/GenBank/DDBJ databases">
        <title>Pervasive Adenine N6-methylation of Active Genes in Fungi.</title>
        <authorList>
            <consortium name="DOE Joint Genome Institute"/>
            <person name="Mondo S.J."/>
            <person name="Dannebaum R.O."/>
            <person name="Kuo R.C."/>
            <person name="Labutti K."/>
            <person name="Haridas S."/>
            <person name="Kuo A."/>
            <person name="Salamov A."/>
            <person name="Ahrendt S.R."/>
            <person name="Lipzen A."/>
            <person name="Sullivan W."/>
            <person name="Andreopoulos W.B."/>
            <person name="Clum A."/>
            <person name="Lindquist E."/>
            <person name="Daum C."/>
            <person name="Ramamoorthy G.K."/>
            <person name="Gryganskyi A."/>
            <person name="Culley D."/>
            <person name="Magnuson J.K."/>
            <person name="James T.Y."/>
            <person name="O'Malley M.A."/>
            <person name="Stajich J.E."/>
            <person name="Spatafora J.W."/>
            <person name="Visel A."/>
            <person name="Grigoriev I.V."/>
        </authorList>
    </citation>
    <scope>NUCLEOTIDE SEQUENCE [LARGE SCALE GENOMIC DNA]</scope>
    <source>
        <strain evidence="3 4">NRRL 1336</strain>
    </source>
</reference>
<protein>
    <submittedName>
        <fullName evidence="3">S-adenosyl-L-methionine-dependent methyltransferase</fullName>
    </submittedName>
</protein>
<gene>
    <name evidence="3" type="ORF">BCR42DRAFT_321486</name>
</gene>
<dbReference type="STRING" id="90262.A0A1X2IRF7"/>
<feature type="compositionally biased region" description="Polar residues" evidence="1">
    <location>
        <begin position="7"/>
        <end position="29"/>
    </location>
</feature>
<keyword evidence="3" id="KW-0489">Methyltransferase</keyword>
<dbReference type="SUPFAM" id="SSF81995">
    <property type="entry name" value="beta-sandwich domain of Sec23/24"/>
    <property type="match status" value="1"/>
</dbReference>
<proteinExistence type="predicted"/>
<name>A0A1X2IRF7_9FUNG</name>
<dbReference type="AlphaFoldDB" id="A0A1X2IRF7"/>
<evidence type="ECO:0000313" key="3">
    <source>
        <dbReference type="EMBL" id="ORZ21089.1"/>
    </source>
</evidence>
<sequence>MHRRSAAINNSGSQISTSGRIPGQQSLKPKSSFIRPSTSGSTTTNDSSHSSLSKQQHSIHQQHQHNTQQQQQQQQHQQHQQQQQQQHQQQQQQQQISSVPVARPPIFAGLQSNSFFLPKNWQAEDADHGLHFALKQLFASNVLSLVLPKFTRNAYVIEIGCGHGFWILEMATQFPDCQFIGFDTSMDRLPDGLPPLPNVNFQVANVVKDGILLKDESVDVVNLRAQNTFMDHDSWRRTFEEAHRVLKPGVRGIMTSLNRDTDRATKLGPQLSSFEFQVIQSLTKKVFYGSSGKLGEAFTAFILHRFEEMATVLAPAMGLSLDDYRHRVEMVVAQSVNANSVLTWYAYAARKVPSS</sequence>
<accession>A0A1X2IRF7</accession>
<dbReference type="Gene3D" id="3.40.50.150">
    <property type="entry name" value="Vaccinia Virus protein VP39"/>
    <property type="match status" value="1"/>
</dbReference>